<dbReference type="GO" id="GO:0004519">
    <property type="term" value="F:endonuclease activity"/>
    <property type="evidence" value="ECO:0007669"/>
    <property type="project" value="UniProtKB-KW"/>
</dbReference>
<keyword evidence="1" id="KW-0269">Exonuclease</keyword>
<dbReference type="SUPFAM" id="SSF56219">
    <property type="entry name" value="DNase I-like"/>
    <property type="match status" value="1"/>
</dbReference>
<evidence type="ECO:0000313" key="1">
    <source>
        <dbReference type="EMBL" id="MCI98015.1"/>
    </source>
</evidence>
<protein>
    <submittedName>
        <fullName evidence="1">Endonuclease/exonuclease/phosphatase family protein</fullName>
    </submittedName>
</protein>
<keyword evidence="1" id="KW-0255">Endonuclease</keyword>
<dbReference type="InterPro" id="IPR036691">
    <property type="entry name" value="Endo/exonu/phosph_ase_sf"/>
</dbReference>
<keyword evidence="1" id="KW-0540">Nuclease</keyword>
<reference evidence="1 2" key="1">
    <citation type="journal article" date="2018" name="Front. Plant Sci.">
        <title>Red Clover (Trifolium pratense) and Zigzag Clover (T. medium) - A Picture of Genomic Similarities and Differences.</title>
        <authorList>
            <person name="Dluhosova J."/>
            <person name="Istvanek J."/>
            <person name="Nedelnik J."/>
            <person name="Repkova J."/>
        </authorList>
    </citation>
    <scope>NUCLEOTIDE SEQUENCE [LARGE SCALE GENOMIC DNA]</scope>
    <source>
        <strain evidence="2">cv. 10/8</strain>
        <tissue evidence="1">Leaf</tissue>
    </source>
</reference>
<sequence length="51" mass="5663">MGDFNEMLAADDKRGGATQPPWLIRGFRVAMQDSGLIDLPMEGHPFTWTKG</sequence>
<keyword evidence="1" id="KW-0378">Hydrolase</keyword>
<feature type="non-terminal residue" evidence="1">
    <location>
        <position position="51"/>
    </location>
</feature>
<accession>A0A392WJP0</accession>
<organism evidence="1 2">
    <name type="scientific">Trifolium medium</name>
    <dbReference type="NCBI Taxonomy" id="97028"/>
    <lineage>
        <taxon>Eukaryota</taxon>
        <taxon>Viridiplantae</taxon>
        <taxon>Streptophyta</taxon>
        <taxon>Embryophyta</taxon>
        <taxon>Tracheophyta</taxon>
        <taxon>Spermatophyta</taxon>
        <taxon>Magnoliopsida</taxon>
        <taxon>eudicotyledons</taxon>
        <taxon>Gunneridae</taxon>
        <taxon>Pentapetalae</taxon>
        <taxon>rosids</taxon>
        <taxon>fabids</taxon>
        <taxon>Fabales</taxon>
        <taxon>Fabaceae</taxon>
        <taxon>Papilionoideae</taxon>
        <taxon>50 kb inversion clade</taxon>
        <taxon>NPAAA clade</taxon>
        <taxon>Hologalegina</taxon>
        <taxon>IRL clade</taxon>
        <taxon>Trifolieae</taxon>
        <taxon>Trifolium</taxon>
    </lineage>
</organism>
<name>A0A392WJP0_9FABA</name>
<evidence type="ECO:0000313" key="2">
    <source>
        <dbReference type="Proteomes" id="UP000265520"/>
    </source>
</evidence>
<dbReference type="Proteomes" id="UP000265520">
    <property type="component" value="Unassembled WGS sequence"/>
</dbReference>
<dbReference type="AlphaFoldDB" id="A0A392WJP0"/>
<keyword evidence="2" id="KW-1185">Reference proteome</keyword>
<proteinExistence type="predicted"/>
<dbReference type="EMBL" id="LXQA011461507">
    <property type="protein sequence ID" value="MCI98015.1"/>
    <property type="molecule type" value="Genomic_DNA"/>
</dbReference>
<comment type="caution">
    <text evidence="1">The sequence shown here is derived from an EMBL/GenBank/DDBJ whole genome shotgun (WGS) entry which is preliminary data.</text>
</comment>
<dbReference type="GO" id="GO:0004527">
    <property type="term" value="F:exonuclease activity"/>
    <property type="evidence" value="ECO:0007669"/>
    <property type="project" value="UniProtKB-KW"/>
</dbReference>